<dbReference type="EMBL" id="SNXZ01000005">
    <property type="protein sequence ID" value="TDP94804.1"/>
    <property type="molecule type" value="Genomic_DNA"/>
</dbReference>
<reference evidence="2 3" key="1">
    <citation type="submission" date="2019-03" db="EMBL/GenBank/DDBJ databases">
        <title>Genomic Encyclopedia of Type Strains, Phase IV (KMG-IV): sequencing the most valuable type-strain genomes for metagenomic binning, comparative biology and taxonomic classification.</title>
        <authorList>
            <person name="Goeker M."/>
        </authorList>
    </citation>
    <scope>NUCLEOTIDE SEQUENCE [LARGE SCALE GENOMIC DNA]</scope>
    <source>
        <strain evidence="2 3">DSM 45361</strain>
    </source>
</reference>
<dbReference type="InterPro" id="IPR050266">
    <property type="entry name" value="AB_hydrolase_sf"/>
</dbReference>
<dbReference type="Proteomes" id="UP000295444">
    <property type="component" value="Unassembled WGS sequence"/>
</dbReference>
<gene>
    <name evidence="2" type="ORF">EV186_10536</name>
</gene>
<keyword evidence="3" id="KW-1185">Reference proteome</keyword>
<evidence type="ECO:0000313" key="2">
    <source>
        <dbReference type="EMBL" id="TDP94804.1"/>
    </source>
</evidence>
<name>A0A4R6S670_LABRH</name>
<dbReference type="Pfam" id="PF00561">
    <property type="entry name" value="Abhydrolase_1"/>
    <property type="match status" value="1"/>
</dbReference>
<dbReference type="OrthoDB" id="9804723at2"/>
<dbReference type="Gene3D" id="3.40.50.1820">
    <property type="entry name" value="alpha/beta hydrolase"/>
    <property type="match status" value="1"/>
</dbReference>
<organism evidence="2 3">
    <name type="scientific">Labedaea rhizosphaerae</name>
    <dbReference type="NCBI Taxonomy" id="598644"/>
    <lineage>
        <taxon>Bacteria</taxon>
        <taxon>Bacillati</taxon>
        <taxon>Actinomycetota</taxon>
        <taxon>Actinomycetes</taxon>
        <taxon>Pseudonocardiales</taxon>
        <taxon>Pseudonocardiaceae</taxon>
        <taxon>Labedaea</taxon>
    </lineage>
</organism>
<dbReference type="PANTHER" id="PTHR43798">
    <property type="entry name" value="MONOACYLGLYCEROL LIPASE"/>
    <property type="match status" value="1"/>
</dbReference>
<proteinExistence type="predicted"/>
<dbReference type="InterPro" id="IPR000073">
    <property type="entry name" value="AB_hydrolase_1"/>
</dbReference>
<dbReference type="GO" id="GO:0003824">
    <property type="term" value="F:catalytic activity"/>
    <property type="evidence" value="ECO:0007669"/>
    <property type="project" value="UniProtKB-ARBA"/>
</dbReference>
<dbReference type="AlphaFoldDB" id="A0A4R6S670"/>
<dbReference type="SUPFAM" id="SSF53474">
    <property type="entry name" value="alpha/beta-Hydrolases"/>
    <property type="match status" value="1"/>
</dbReference>
<accession>A0A4R6S670</accession>
<comment type="caution">
    <text evidence="2">The sequence shown here is derived from an EMBL/GenBank/DDBJ whole genome shotgun (WGS) entry which is preliminary data.</text>
</comment>
<dbReference type="InterPro" id="IPR029058">
    <property type="entry name" value="AB_hydrolase_fold"/>
</dbReference>
<evidence type="ECO:0000259" key="1">
    <source>
        <dbReference type="Pfam" id="PF00561"/>
    </source>
</evidence>
<protein>
    <submittedName>
        <fullName evidence="2">Pimeloyl-ACP methyl ester carboxylesterase</fullName>
    </submittedName>
</protein>
<sequence>MSELPVHRFPGRDGVELAYREVGHGRPIVLLHGFATSGSLWLNPGPAATIAALGYRLILPDLRGHGDSAHPRDAASYPPDVLADDGLALVDWLGLDDYDLGGYSLGGRIALRMLARGARPIRAIVAAQGFSAITRPLSPNNLYRRVLMGMLNGETFDRGTPEAEQAFWFGQGTVDPQALLHVLDAQVPTPAAELPRITTPVLVAVGDQDQGHASASELAEALPNGEFVRVPGNHFTAMTSPEFAAAVTYFLGSRSR</sequence>
<dbReference type="PRINTS" id="PR00111">
    <property type="entry name" value="ABHYDROLASE"/>
</dbReference>
<evidence type="ECO:0000313" key="3">
    <source>
        <dbReference type="Proteomes" id="UP000295444"/>
    </source>
</evidence>
<feature type="domain" description="AB hydrolase-1" evidence="1">
    <location>
        <begin position="27"/>
        <end position="151"/>
    </location>
</feature>
<dbReference type="RefSeq" id="WP_133852229.1">
    <property type="nucleotide sequence ID" value="NZ_SNXZ01000005.1"/>
</dbReference>